<keyword evidence="3" id="KW-1185">Reference proteome</keyword>
<dbReference type="SUPFAM" id="SSF160214">
    <property type="entry name" value="FlaG-like"/>
    <property type="match status" value="1"/>
</dbReference>
<dbReference type="RefSeq" id="WP_151057460.1">
    <property type="nucleotide sequence ID" value="NZ_CP044222.1"/>
</dbReference>
<keyword evidence="2" id="KW-0969">Cilium</keyword>
<dbReference type="PANTHER" id="PTHR37166">
    <property type="entry name" value="PROTEIN FLAG"/>
    <property type="match status" value="1"/>
</dbReference>
<dbReference type="InterPro" id="IPR035924">
    <property type="entry name" value="FlaG-like_sf"/>
</dbReference>
<dbReference type="AlphaFoldDB" id="A0A5J6LGG9"/>
<dbReference type="InterPro" id="IPR005186">
    <property type="entry name" value="FlaG"/>
</dbReference>
<keyword evidence="2" id="KW-0282">Flagellum</keyword>
<dbReference type="KEGG" id="nik:F5I99_15250"/>
<keyword evidence="2" id="KW-0966">Cell projection</keyword>
<evidence type="ECO:0000256" key="1">
    <source>
        <dbReference type="SAM" id="MobiDB-lite"/>
    </source>
</evidence>
<evidence type="ECO:0000313" key="2">
    <source>
        <dbReference type="EMBL" id="QEW07740.1"/>
    </source>
</evidence>
<organism evidence="2 3">
    <name type="scientific">Nitrincola iocasae</name>
    <dbReference type="NCBI Taxonomy" id="2614693"/>
    <lineage>
        <taxon>Bacteria</taxon>
        <taxon>Pseudomonadati</taxon>
        <taxon>Pseudomonadota</taxon>
        <taxon>Gammaproteobacteria</taxon>
        <taxon>Oceanospirillales</taxon>
        <taxon>Oceanospirillaceae</taxon>
        <taxon>Nitrincola</taxon>
    </lineage>
</organism>
<name>A0A5J6LGG9_9GAMM</name>
<reference evidence="2 3" key="1">
    <citation type="submission" date="2019-09" db="EMBL/GenBank/DDBJ databases">
        <title>Nitrincola iocasae sp. nov., a bacterium isolated from the sediment collected at a cold seep field in South China Sea.</title>
        <authorList>
            <person name="Zhang H."/>
            <person name="Wang H."/>
            <person name="Li C."/>
        </authorList>
    </citation>
    <scope>NUCLEOTIDE SEQUENCE [LARGE SCALE GENOMIC DNA]</scope>
    <source>
        <strain evidence="2 3">KXZD1103</strain>
    </source>
</reference>
<gene>
    <name evidence="2" type="ORF">F5I99_15250</name>
</gene>
<dbReference type="EMBL" id="CP044222">
    <property type="protein sequence ID" value="QEW07740.1"/>
    <property type="molecule type" value="Genomic_DNA"/>
</dbReference>
<dbReference type="Pfam" id="PF03646">
    <property type="entry name" value="FlaG"/>
    <property type="match status" value="1"/>
</dbReference>
<feature type="region of interest" description="Disordered" evidence="1">
    <location>
        <begin position="1"/>
        <end position="35"/>
    </location>
</feature>
<accession>A0A5J6LGG9</accession>
<dbReference type="Proteomes" id="UP000325606">
    <property type="component" value="Chromosome"/>
</dbReference>
<dbReference type="PANTHER" id="PTHR37166:SF1">
    <property type="entry name" value="PROTEIN FLAG"/>
    <property type="match status" value="1"/>
</dbReference>
<feature type="compositionally biased region" description="Basic and acidic residues" evidence="1">
    <location>
        <begin position="17"/>
        <end position="33"/>
    </location>
</feature>
<evidence type="ECO:0000313" key="3">
    <source>
        <dbReference type="Proteomes" id="UP000325606"/>
    </source>
</evidence>
<sequence>MSVESLGVASTLAPDAAVKRAEPQAPDQSRKAEVVAVRPVEATELSPEMIDATVEKLEDAIDQLNSLMRDGQRTLNFSVEKDLNKVVVKVMDVETEEIIRQFPDEQALKFAKHLEGMMGLLFNDKA</sequence>
<proteinExistence type="predicted"/>
<protein>
    <submittedName>
        <fullName evidence="2">Flagellar protein FlaG</fullName>
    </submittedName>
</protein>
<dbReference type="Gene3D" id="3.30.160.170">
    <property type="entry name" value="FlaG-like"/>
    <property type="match status" value="1"/>
</dbReference>